<dbReference type="PANTHER" id="PTHR47643:SF2">
    <property type="entry name" value="TPR DOMAIN PROTEIN (AFU_ORTHOLOGUE AFUA_5G12710)"/>
    <property type="match status" value="1"/>
</dbReference>
<dbReference type="OrthoDB" id="1028014at2759"/>
<dbReference type="InParanoid" id="E9E5G9"/>
<dbReference type="Gene3D" id="2.170.270.10">
    <property type="entry name" value="SET domain"/>
    <property type="match status" value="1"/>
</dbReference>
<proteinExistence type="predicted"/>
<dbReference type="Gene3D" id="1.25.40.10">
    <property type="entry name" value="Tetratricopeptide repeat domain"/>
    <property type="match status" value="1"/>
</dbReference>
<dbReference type="InterPro" id="IPR046341">
    <property type="entry name" value="SET_dom_sf"/>
</dbReference>
<gene>
    <name evidence="2" type="ORF">MAC_05117</name>
</gene>
<dbReference type="GeneID" id="19249428"/>
<dbReference type="KEGG" id="maw:19249428"/>
<dbReference type="SUPFAM" id="SSF48452">
    <property type="entry name" value="TPR-like"/>
    <property type="match status" value="1"/>
</dbReference>
<dbReference type="HOGENOM" id="CLU_009043_2_0_1"/>
<dbReference type="PROSITE" id="PS50280">
    <property type="entry name" value="SET"/>
    <property type="match status" value="1"/>
</dbReference>
<dbReference type="InterPro" id="IPR001214">
    <property type="entry name" value="SET_dom"/>
</dbReference>
<dbReference type="eggNOG" id="KOG2084">
    <property type="taxonomic scope" value="Eukaryota"/>
</dbReference>
<name>E9E5G9_METAQ</name>
<dbReference type="Proteomes" id="UP000002499">
    <property type="component" value="Unassembled WGS sequence"/>
</dbReference>
<dbReference type="EMBL" id="GL698506">
    <property type="protein sequence ID" value="EFY88852.1"/>
    <property type="molecule type" value="Genomic_DNA"/>
</dbReference>
<keyword evidence="3" id="KW-1185">Reference proteome</keyword>
<dbReference type="InterPro" id="IPR053209">
    <property type="entry name" value="Gramillin-biosynth_MTr"/>
</dbReference>
<dbReference type="InterPro" id="IPR011990">
    <property type="entry name" value="TPR-like_helical_dom_sf"/>
</dbReference>
<dbReference type="CDD" id="cd20071">
    <property type="entry name" value="SET_SMYD"/>
    <property type="match status" value="1"/>
</dbReference>
<evidence type="ECO:0000313" key="3">
    <source>
        <dbReference type="Proteomes" id="UP000002499"/>
    </source>
</evidence>
<feature type="domain" description="SET" evidence="1">
    <location>
        <begin position="353"/>
        <end position="546"/>
    </location>
</feature>
<dbReference type="PANTHER" id="PTHR47643">
    <property type="entry name" value="TPR DOMAIN PROTEIN (AFU_ORTHOLOGUE AFUA_5G12710)"/>
    <property type="match status" value="1"/>
</dbReference>
<organism evidence="3">
    <name type="scientific">Metarhizium acridum (strain CQMa 102)</name>
    <dbReference type="NCBI Taxonomy" id="655827"/>
    <lineage>
        <taxon>Eukaryota</taxon>
        <taxon>Fungi</taxon>
        <taxon>Dikarya</taxon>
        <taxon>Ascomycota</taxon>
        <taxon>Pezizomycotina</taxon>
        <taxon>Sordariomycetes</taxon>
        <taxon>Hypocreomycetidae</taxon>
        <taxon>Hypocreales</taxon>
        <taxon>Clavicipitaceae</taxon>
        <taxon>Metarhizium</taxon>
    </lineage>
</organism>
<evidence type="ECO:0000259" key="1">
    <source>
        <dbReference type="PROSITE" id="PS50280"/>
    </source>
</evidence>
<protein>
    <submittedName>
        <fullName evidence="2">TPR domain protein</fullName>
    </submittedName>
</protein>
<dbReference type="OMA" id="NLQHWGF"/>
<sequence length="734" mass="82250">MDVQDVSHDSHFAALMRQAEHAASRASRRKGEAVQNHPRRDWLISEFMMKLHLSLGPAGPGQHTIATSQIPAPYTPCCLSLNELRPINISDMKLETHHRGTRIAVRVCTPPQRMTAIMAIVEDEEATALLLQLYHQPDELAVPAAEMLQPGTVLILKEPFFKCCTDGAYSLRVDHVSDIIWLKGTEEHIPSQWRKAKSTSNDSTSVRFEGNQAVEKSNWAGAQLLYTSAIETAVTAEDERLAHLNRSLANLRLGRLESALSDAVRGGSDSRQASEKGIFREARALYELGFFDRCLQKLHQLLESHPRNSAAEQELRRVETRLLEQQGGRYVFDQMYKQAKKTPPLVDCASYAAVVEVRKSPGRGYGLFTNTAVSVGELLLCEKAFAYSYADDETTERCQILMNLSTKMMTVGGQARLLNQVIQKLYHNPRLSAEFRELHHGDYKPVPVCEIDGIPVVDSFFVEKVISLNSFGAPRTSRSSFSKFLKKTTTGESQERSHTTCGIWLLASRINHSCVGNCLRSFIGDMQIVRATRNLEAGTEITFPYRVPVPHESYETAHKGLSNWGFSCTCELCEDRRKTTRGALKQRTKLVKELEKVLGGPVMTDISRAKLLLEKLEITYPPTDGAHLRLELWNPYFALGAHLLLVDRPSDAVEMIAKGFEALDFRMTASSQRLDIEKWGVVNDFVPWAFANLFKAYIEIAPELCKPAEEYAEIAYSIVVGESETICDAFPELA</sequence>
<reference evidence="2 3" key="1">
    <citation type="journal article" date="2011" name="PLoS Genet.">
        <title>Genome sequencing and comparative transcriptomics of the model entomopathogenic fungi Metarhizium anisopliae and M. acridum.</title>
        <authorList>
            <person name="Gao Q."/>
            <person name="Jin K."/>
            <person name="Ying S.H."/>
            <person name="Zhang Y."/>
            <person name="Xiao G."/>
            <person name="Shang Y."/>
            <person name="Duan Z."/>
            <person name="Hu X."/>
            <person name="Xie X.Q."/>
            <person name="Zhou G."/>
            <person name="Peng G."/>
            <person name="Luo Z."/>
            <person name="Huang W."/>
            <person name="Wang B."/>
            <person name="Fang W."/>
            <person name="Wang S."/>
            <person name="Zhong Y."/>
            <person name="Ma L.J."/>
            <person name="St Leger R.J."/>
            <person name="Zhao G.P."/>
            <person name="Pei Y."/>
            <person name="Feng M.G."/>
            <person name="Xia Y."/>
            <person name="Wang C."/>
        </authorList>
    </citation>
    <scope>NUCLEOTIDE SEQUENCE [LARGE SCALE GENOMIC DNA]</scope>
    <source>
        <strain evidence="2 3">CQMa 102</strain>
    </source>
</reference>
<evidence type="ECO:0000313" key="2">
    <source>
        <dbReference type="EMBL" id="EFY88852.1"/>
    </source>
</evidence>
<dbReference type="AlphaFoldDB" id="E9E5G9"/>
<dbReference type="Pfam" id="PF00856">
    <property type="entry name" value="SET"/>
    <property type="match status" value="1"/>
</dbReference>
<accession>E9E5G9</accession>
<dbReference type="STRING" id="655827.E9E5G9"/>
<dbReference type="SMART" id="SM00317">
    <property type="entry name" value="SET"/>
    <property type="match status" value="1"/>
</dbReference>
<dbReference type="SUPFAM" id="SSF82199">
    <property type="entry name" value="SET domain"/>
    <property type="match status" value="1"/>
</dbReference>